<reference evidence="1" key="2">
    <citation type="submission" date="2021-04" db="EMBL/GenBank/DDBJ databases">
        <authorList>
            <person name="Gilroy R."/>
        </authorList>
    </citation>
    <scope>NUCLEOTIDE SEQUENCE</scope>
    <source>
        <strain evidence="1">ChiW7-2402</strain>
    </source>
</reference>
<gene>
    <name evidence="1" type="ORF">H9964_01460</name>
</gene>
<accession>A0A9D2G358</accession>
<sequence length="186" mass="20935">MTVKEVLALAAEHLQRPDLLKELEEYDGKRTLSGELASLLRCYNLTENELALDYIPVRAEEELAAEDHLIPWSRFSNAPAGVRAVLRAGREIAFEPRKEGLFLPTAGSGRVCVRYCYSPEPKEPGDEGEFGGPVSARLLSFGVAREFCLSRGMFEEAKLWDSRYRAAVRAADLPRRALSVRPRRWV</sequence>
<protein>
    <submittedName>
        <fullName evidence="1">Uncharacterized protein</fullName>
    </submittedName>
</protein>
<reference evidence="1" key="1">
    <citation type="journal article" date="2021" name="PeerJ">
        <title>Extensive microbial diversity within the chicken gut microbiome revealed by metagenomics and culture.</title>
        <authorList>
            <person name="Gilroy R."/>
            <person name="Ravi A."/>
            <person name="Getino M."/>
            <person name="Pursley I."/>
            <person name="Horton D.L."/>
            <person name="Alikhan N.F."/>
            <person name="Baker D."/>
            <person name="Gharbi K."/>
            <person name="Hall N."/>
            <person name="Watson M."/>
            <person name="Adriaenssens E.M."/>
            <person name="Foster-Nyarko E."/>
            <person name="Jarju S."/>
            <person name="Secka A."/>
            <person name="Antonio M."/>
            <person name="Oren A."/>
            <person name="Chaudhuri R.R."/>
            <person name="La Ragione R."/>
            <person name="Hildebrand F."/>
            <person name="Pallen M.J."/>
        </authorList>
    </citation>
    <scope>NUCLEOTIDE SEQUENCE</scope>
    <source>
        <strain evidence="1">ChiW7-2402</strain>
    </source>
</reference>
<proteinExistence type="predicted"/>
<dbReference type="AlphaFoldDB" id="A0A9D2G358"/>
<dbReference type="Proteomes" id="UP000824102">
    <property type="component" value="Unassembled WGS sequence"/>
</dbReference>
<comment type="caution">
    <text evidence="1">The sequence shown here is derived from an EMBL/GenBank/DDBJ whole genome shotgun (WGS) entry which is preliminary data.</text>
</comment>
<organism evidence="1 2">
    <name type="scientific">Candidatus Gallimonas intestinavium</name>
    <dbReference type="NCBI Taxonomy" id="2838603"/>
    <lineage>
        <taxon>Bacteria</taxon>
        <taxon>Bacillati</taxon>
        <taxon>Bacillota</taxon>
        <taxon>Clostridia</taxon>
        <taxon>Candidatus Gallimonas</taxon>
    </lineage>
</organism>
<evidence type="ECO:0000313" key="1">
    <source>
        <dbReference type="EMBL" id="HIZ72229.1"/>
    </source>
</evidence>
<dbReference type="EMBL" id="DXBB01000031">
    <property type="protein sequence ID" value="HIZ72229.1"/>
    <property type="molecule type" value="Genomic_DNA"/>
</dbReference>
<evidence type="ECO:0000313" key="2">
    <source>
        <dbReference type="Proteomes" id="UP000824102"/>
    </source>
</evidence>
<name>A0A9D2G358_9FIRM</name>